<evidence type="ECO:0000256" key="1">
    <source>
        <dbReference type="SAM" id="MobiDB-lite"/>
    </source>
</evidence>
<dbReference type="OrthoDB" id="3762642at2759"/>
<sequence length="200" mass="23033">MNSPAKAKMWKDKHMSGIYDEENQKKKTKGHEKFKPGMPQAIMGVKSGRGKNKKIDPANIDYAREALIKLKLLLGARLYMKSPKIEAIFKKQKEHIGDVLHALDTEMENYPRVRNVVTQNAWERQGLKAYWNEYMNEKVDTARRRADHGMDRYLDMLERHWHPKGETAKSGCHCVLWSNQEVEGGVGQREGNVMDNALVA</sequence>
<dbReference type="EMBL" id="MU001499">
    <property type="protein sequence ID" value="KAF2445866.1"/>
    <property type="molecule type" value="Genomic_DNA"/>
</dbReference>
<evidence type="ECO:0000313" key="2">
    <source>
        <dbReference type="EMBL" id="KAF2445866.1"/>
    </source>
</evidence>
<accession>A0A9P4UD24</accession>
<comment type="caution">
    <text evidence="2">The sequence shown here is derived from an EMBL/GenBank/DDBJ whole genome shotgun (WGS) entry which is preliminary data.</text>
</comment>
<evidence type="ECO:0000313" key="3">
    <source>
        <dbReference type="Proteomes" id="UP000799764"/>
    </source>
</evidence>
<proteinExistence type="predicted"/>
<feature type="region of interest" description="Disordered" evidence="1">
    <location>
        <begin position="21"/>
        <end position="50"/>
    </location>
</feature>
<name>A0A9P4UD24_9PLEO</name>
<protein>
    <submittedName>
        <fullName evidence="2">Uncharacterized protein</fullName>
    </submittedName>
</protein>
<organism evidence="2 3">
    <name type="scientific">Karstenula rhodostoma CBS 690.94</name>
    <dbReference type="NCBI Taxonomy" id="1392251"/>
    <lineage>
        <taxon>Eukaryota</taxon>
        <taxon>Fungi</taxon>
        <taxon>Dikarya</taxon>
        <taxon>Ascomycota</taxon>
        <taxon>Pezizomycotina</taxon>
        <taxon>Dothideomycetes</taxon>
        <taxon>Pleosporomycetidae</taxon>
        <taxon>Pleosporales</taxon>
        <taxon>Massarineae</taxon>
        <taxon>Didymosphaeriaceae</taxon>
        <taxon>Karstenula</taxon>
    </lineage>
</organism>
<gene>
    <name evidence="2" type="ORF">P171DRAFT_484522</name>
</gene>
<keyword evidence="3" id="KW-1185">Reference proteome</keyword>
<dbReference type="Proteomes" id="UP000799764">
    <property type="component" value="Unassembled WGS sequence"/>
</dbReference>
<reference evidence="2" key="1">
    <citation type="journal article" date="2020" name="Stud. Mycol.">
        <title>101 Dothideomycetes genomes: a test case for predicting lifestyles and emergence of pathogens.</title>
        <authorList>
            <person name="Haridas S."/>
            <person name="Albert R."/>
            <person name="Binder M."/>
            <person name="Bloem J."/>
            <person name="Labutti K."/>
            <person name="Salamov A."/>
            <person name="Andreopoulos B."/>
            <person name="Baker S."/>
            <person name="Barry K."/>
            <person name="Bills G."/>
            <person name="Bluhm B."/>
            <person name="Cannon C."/>
            <person name="Castanera R."/>
            <person name="Culley D."/>
            <person name="Daum C."/>
            <person name="Ezra D."/>
            <person name="Gonzalez J."/>
            <person name="Henrissat B."/>
            <person name="Kuo A."/>
            <person name="Liang C."/>
            <person name="Lipzen A."/>
            <person name="Lutzoni F."/>
            <person name="Magnuson J."/>
            <person name="Mondo S."/>
            <person name="Nolan M."/>
            <person name="Ohm R."/>
            <person name="Pangilinan J."/>
            <person name="Park H.-J."/>
            <person name="Ramirez L."/>
            <person name="Alfaro M."/>
            <person name="Sun H."/>
            <person name="Tritt A."/>
            <person name="Yoshinaga Y."/>
            <person name="Zwiers L.-H."/>
            <person name="Turgeon B."/>
            <person name="Goodwin S."/>
            <person name="Spatafora J."/>
            <person name="Crous P."/>
            <person name="Grigoriev I."/>
        </authorList>
    </citation>
    <scope>NUCLEOTIDE SEQUENCE</scope>
    <source>
        <strain evidence="2">CBS 690.94</strain>
    </source>
</reference>
<dbReference type="AlphaFoldDB" id="A0A9P4UD24"/>